<keyword evidence="12" id="KW-1185">Reference proteome</keyword>
<dbReference type="GO" id="GO:0005783">
    <property type="term" value="C:endoplasmic reticulum"/>
    <property type="evidence" value="ECO:0007669"/>
    <property type="project" value="TreeGrafter"/>
</dbReference>
<comment type="catalytic activity">
    <reaction evidence="8">
        <text>L-cysteinyl-[protein] + hexadecanoyl-CoA = S-hexadecanoyl-L-cysteinyl-[protein] + CoA</text>
        <dbReference type="Rhea" id="RHEA:36683"/>
        <dbReference type="Rhea" id="RHEA-COMP:10131"/>
        <dbReference type="Rhea" id="RHEA-COMP:11032"/>
        <dbReference type="ChEBI" id="CHEBI:29950"/>
        <dbReference type="ChEBI" id="CHEBI:57287"/>
        <dbReference type="ChEBI" id="CHEBI:57379"/>
        <dbReference type="ChEBI" id="CHEBI:74151"/>
        <dbReference type="EC" id="2.3.1.225"/>
    </reaction>
</comment>
<keyword evidence="5 8" id="KW-1133">Transmembrane helix</keyword>
<evidence type="ECO:0000313" key="12">
    <source>
        <dbReference type="Proteomes" id="UP000231279"/>
    </source>
</evidence>
<comment type="domain">
    <text evidence="8">The DHHC domain is required for palmitoyltransferase activity.</text>
</comment>
<comment type="caution">
    <text evidence="11">The sequence shown here is derived from an EMBL/GenBank/DDBJ whole genome shotgun (WGS) entry which is preliminary data.</text>
</comment>
<dbReference type="EC" id="2.3.1.225" evidence="8"/>
<dbReference type="AlphaFoldDB" id="A0A2G9GBE5"/>
<sequence>MLALLPCAYFCNSHEEHSDQQSEDGMFYCSLCEVEVFKYSKHCRVCDKCVDRFDHHCRWLNNCIGKKNYRKFFTLMVSALLLLILQWSTGILVLILCFLEKKRFATDISSKLGSSFTVVPFVIVVAVCTVLAMIATLPLAQLFFFHILLIKKGISTYDYIIALRDQEQQAGGGQQSPQMSPVSSLTGLSSTSSFNNFHRAAWCTPPRLFVEDQFDVVPPDNGSVSSYGKKTISEEQTKRKNPPAVKISPWTLARLNADDVSKAAAEARKKSKILRPVVRRELSTYSHETDSSFGSSSRRTGMKPDNNRKRGSKRIRLPAEMPVTSLSKLSTQNSRDHHMINETSTSFVPLHLEARSTFRENRAIPGSVGIIASSPESSLDSPDLHPFRVSSSGAEEARQLTGLSMATQKDIPLSRSTSDGYDASGGEDSDRVPTRTVHRSSNWSSLLLGSDPERTVTKSLPASSSALSNHRKF</sequence>
<dbReference type="InterPro" id="IPR001594">
    <property type="entry name" value="Palmitoyltrfase_DHHC"/>
</dbReference>
<feature type="compositionally biased region" description="Polar residues" evidence="9">
    <location>
        <begin position="457"/>
        <end position="473"/>
    </location>
</feature>
<reference evidence="12" key="1">
    <citation type="journal article" date="2018" name="Gigascience">
        <title>Genome assembly of the Pink Ipe (Handroanthus impetiginosus, Bignoniaceae), a highly valued, ecologically keystone Neotropical timber forest tree.</title>
        <authorList>
            <person name="Silva-Junior O.B."/>
            <person name="Grattapaglia D."/>
            <person name="Novaes E."/>
            <person name="Collevatti R.G."/>
        </authorList>
    </citation>
    <scope>NUCLEOTIDE SEQUENCE [LARGE SCALE GENOMIC DNA]</scope>
    <source>
        <strain evidence="12">cv. UFG-1</strain>
    </source>
</reference>
<evidence type="ECO:0000256" key="7">
    <source>
        <dbReference type="ARBA" id="ARBA00023315"/>
    </source>
</evidence>
<name>A0A2G9GBE5_9LAMI</name>
<dbReference type="EMBL" id="NKXS01005985">
    <property type="protein sequence ID" value="PIN02300.1"/>
    <property type="molecule type" value="Genomic_DNA"/>
</dbReference>
<feature type="transmembrane region" description="Helical" evidence="8">
    <location>
        <begin position="119"/>
        <end position="145"/>
    </location>
</feature>
<accession>A0A2G9GBE5</accession>
<evidence type="ECO:0000313" key="11">
    <source>
        <dbReference type="EMBL" id="PIN02300.1"/>
    </source>
</evidence>
<evidence type="ECO:0000256" key="1">
    <source>
        <dbReference type="ARBA" id="ARBA00004127"/>
    </source>
</evidence>
<dbReference type="Proteomes" id="UP000231279">
    <property type="component" value="Unassembled WGS sequence"/>
</dbReference>
<feature type="transmembrane region" description="Helical" evidence="8">
    <location>
        <begin position="72"/>
        <end position="99"/>
    </location>
</feature>
<dbReference type="PROSITE" id="PS50216">
    <property type="entry name" value="DHHC"/>
    <property type="match status" value="1"/>
</dbReference>
<dbReference type="InterPro" id="IPR039859">
    <property type="entry name" value="PFA4/ZDH16/20/ERF2-like"/>
</dbReference>
<evidence type="ECO:0000256" key="4">
    <source>
        <dbReference type="ARBA" id="ARBA00022692"/>
    </source>
</evidence>
<proteinExistence type="inferred from homology"/>
<feature type="region of interest" description="Disordered" evidence="9">
    <location>
        <begin position="373"/>
        <end position="473"/>
    </location>
</feature>
<dbReference type="PANTHER" id="PTHR22883">
    <property type="entry name" value="ZINC FINGER DHHC DOMAIN CONTAINING PROTEIN"/>
    <property type="match status" value="1"/>
</dbReference>
<dbReference type="GO" id="GO:0006612">
    <property type="term" value="P:protein targeting to membrane"/>
    <property type="evidence" value="ECO:0007669"/>
    <property type="project" value="TreeGrafter"/>
</dbReference>
<keyword evidence="3 8" id="KW-0808">Transferase</keyword>
<dbReference type="PANTHER" id="PTHR22883:SF265">
    <property type="entry name" value="PROTEIN S-ACYLTRANSFERASE 22-RELATED"/>
    <property type="match status" value="1"/>
</dbReference>
<dbReference type="GO" id="GO:0019706">
    <property type="term" value="F:protein-cysteine S-palmitoyltransferase activity"/>
    <property type="evidence" value="ECO:0007669"/>
    <property type="project" value="UniProtKB-EC"/>
</dbReference>
<keyword evidence="7 8" id="KW-0012">Acyltransferase</keyword>
<dbReference type="STRING" id="429701.A0A2G9GBE5"/>
<comment type="similarity">
    <text evidence="2 8">Belongs to the DHHC palmitoyltransferase family.</text>
</comment>
<gene>
    <name evidence="11" type="ORF">CDL12_25186</name>
</gene>
<evidence type="ECO:0000259" key="10">
    <source>
        <dbReference type="Pfam" id="PF01529"/>
    </source>
</evidence>
<organism evidence="11 12">
    <name type="scientific">Handroanthus impetiginosus</name>
    <dbReference type="NCBI Taxonomy" id="429701"/>
    <lineage>
        <taxon>Eukaryota</taxon>
        <taxon>Viridiplantae</taxon>
        <taxon>Streptophyta</taxon>
        <taxon>Embryophyta</taxon>
        <taxon>Tracheophyta</taxon>
        <taxon>Spermatophyta</taxon>
        <taxon>Magnoliopsida</taxon>
        <taxon>eudicotyledons</taxon>
        <taxon>Gunneridae</taxon>
        <taxon>Pentapetalae</taxon>
        <taxon>asterids</taxon>
        <taxon>lamiids</taxon>
        <taxon>Lamiales</taxon>
        <taxon>Bignoniaceae</taxon>
        <taxon>Crescentiina</taxon>
        <taxon>Tabebuia alliance</taxon>
        <taxon>Handroanthus</taxon>
    </lineage>
</organism>
<evidence type="ECO:0000256" key="8">
    <source>
        <dbReference type="RuleBase" id="RU079119"/>
    </source>
</evidence>
<evidence type="ECO:0000256" key="6">
    <source>
        <dbReference type="ARBA" id="ARBA00023136"/>
    </source>
</evidence>
<dbReference type="GO" id="GO:0005794">
    <property type="term" value="C:Golgi apparatus"/>
    <property type="evidence" value="ECO:0007669"/>
    <property type="project" value="TreeGrafter"/>
</dbReference>
<feature type="domain" description="Palmitoyltransferase DHHC" evidence="10">
    <location>
        <begin position="27"/>
        <end position="160"/>
    </location>
</feature>
<evidence type="ECO:0000256" key="2">
    <source>
        <dbReference type="ARBA" id="ARBA00008574"/>
    </source>
</evidence>
<protein>
    <recommendedName>
        <fullName evidence="8">S-acyltransferase</fullName>
        <ecNumber evidence="8">2.3.1.225</ecNumber>
    </recommendedName>
    <alternativeName>
        <fullName evidence="8">Palmitoyltransferase</fullName>
    </alternativeName>
</protein>
<keyword evidence="4 8" id="KW-0812">Transmembrane</keyword>
<evidence type="ECO:0000256" key="3">
    <source>
        <dbReference type="ARBA" id="ARBA00022679"/>
    </source>
</evidence>
<feature type="region of interest" description="Disordered" evidence="9">
    <location>
        <begin position="284"/>
        <end position="319"/>
    </location>
</feature>
<comment type="subcellular location">
    <subcellularLocation>
        <location evidence="1">Endomembrane system</location>
        <topology evidence="1">Multi-pass membrane protein</topology>
    </subcellularLocation>
</comment>
<evidence type="ECO:0000256" key="5">
    <source>
        <dbReference type="ARBA" id="ARBA00022989"/>
    </source>
</evidence>
<dbReference type="OrthoDB" id="9909019at2759"/>
<dbReference type="Pfam" id="PF01529">
    <property type="entry name" value="DHHC"/>
    <property type="match status" value="1"/>
</dbReference>
<evidence type="ECO:0000256" key="9">
    <source>
        <dbReference type="SAM" id="MobiDB-lite"/>
    </source>
</evidence>
<keyword evidence="6 8" id="KW-0472">Membrane</keyword>